<feature type="repeat" description="Solcar" evidence="9">
    <location>
        <begin position="118"/>
        <end position="209"/>
    </location>
</feature>
<dbReference type="SUPFAM" id="SSF103506">
    <property type="entry name" value="Mitochondrial carrier"/>
    <property type="match status" value="1"/>
</dbReference>
<keyword evidence="5" id="KW-0677">Repeat</keyword>
<evidence type="ECO:0000256" key="6">
    <source>
        <dbReference type="ARBA" id="ARBA00022989"/>
    </source>
</evidence>
<feature type="repeat" description="Solcar" evidence="9">
    <location>
        <begin position="15"/>
        <end position="104"/>
    </location>
</feature>
<dbReference type="AlphaFoldDB" id="A0A7S2KKY5"/>
<dbReference type="InterPro" id="IPR023395">
    <property type="entry name" value="MCP_dom_sf"/>
</dbReference>
<dbReference type="PANTHER" id="PTHR45624:SF4">
    <property type="entry name" value="CONGESTED-LIKE TRACHEA PROTEIN-RELATED"/>
    <property type="match status" value="1"/>
</dbReference>
<dbReference type="GO" id="GO:0006839">
    <property type="term" value="P:mitochondrial transport"/>
    <property type="evidence" value="ECO:0007669"/>
    <property type="project" value="TreeGrafter"/>
</dbReference>
<sequence>MDNAEVKTVPSGNKGEAMKNFVAGAIGGVCCVAVGHPFDLVKVRMQTLSASSGPPPFTGTFDCLLKTARAEGIRGVYRGVTAPLVAVTPIFAVNFWGYEMGQQFVRYFDKESDHNKPLTLTQLIIAGSLSSLPTTLITAPSERIKCVMQVQANLDKGAATANRSMMSFAKEIYKESGIRGIFKGTGATLLRDAPGCAVYFGSYEFFKKELCRLQSVDPSELSPGISLTAGGLAGMFMWSVVLPIDVLKSRFQTSPEGMYKGMGDVYRHLIREEGYGALYKGFGPAMIRAFPANAAVFLGVEITKRAWDNFFR</sequence>
<evidence type="ECO:0008006" key="13">
    <source>
        <dbReference type="Google" id="ProtNLM"/>
    </source>
</evidence>
<proteinExistence type="inferred from homology"/>
<evidence type="ECO:0000256" key="4">
    <source>
        <dbReference type="ARBA" id="ARBA00022692"/>
    </source>
</evidence>
<dbReference type="InterPro" id="IPR050567">
    <property type="entry name" value="Mitochondrial_Carrier"/>
</dbReference>
<keyword evidence="6 11" id="KW-1133">Transmembrane helix</keyword>
<keyword evidence="8 9" id="KW-0472">Membrane</keyword>
<accession>A0A7S2KKY5</accession>
<evidence type="ECO:0000256" key="3">
    <source>
        <dbReference type="ARBA" id="ARBA00022448"/>
    </source>
</evidence>
<dbReference type="EMBL" id="HBGY01015391">
    <property type="protein sequence ID" value="CAD9579883.1"/>
    <property type="molecule type" value="Transcribed_RNA"/>
</dbReference>
<comment type="subcellular location">
    <subcellularLocation>
        <location evidence="1">Mitochondrion membrane</location>
        <topology evidence="1">Multi-pass membrane protein</topology>
    </subcellularLocation>
</comment>
<evidence type="ECO:0000256" key="7">
    <source>
        <dbReference type="ARBA" id="ARBA00023128"/>
    </source>
</evidence>
<evidence type="ECO:0000256" key="2">
    <source>
        <dbReference type="ARBA" id="ARBA00006375"/>
    </source>
</evidence>
<feature type="repeat" description="Solcar" evidence="9">
    <location>
        <begin position="221"/>
        <end position="306"/>
    </location>
</feature>
<dbReference type="PROSITE" id="PS50920">
    <property type="entry name" value="SOLCAR"/>
    <property type="match status" value="3"/>
</dbReference>
<keyword evidence="7" id="KW-0496">Mitochondrion</keyword>
<reference evidence="12" key="1">
    <citation type="submission" date="2021-01" db="EMBL/GenBank/DDBJ databases">
        <authorList>
            <person name="Corre E."/>
            <person name="Pelletier E."/>
            <person name="Niang G."/>
            <person name="Scheremetjew M."/>
            <person name="Finn R."/>
            <person name="Kale V."/>
            <person name="Holt S."/>
            <person name="Cochrane G."/>
            <person name="Meng A."/>
            <person name="Brown T."/>
            <person name="Cohen L."/>
        </authorList>
    </citation>
    <scope>NUCLEOTIDE SEQUENCE</scope>
    <source>
        <strain evidence="12">B650</strain>
    </source>
</reference>
<name>A0A7S2KKY5_9STRA</name>
<keyword evidence="4 9" id="KW-0812">Transmembrane</keyword>
<gene>
    <name evidence="12" type="ORF">LDAN0321_LOCUS9981</name>
</gene>
<dbReference type="InterPro" id="IPR018108">
    <property type="entry name" value="MCP_transmembrane"/>
</dbReference>
<evidence type="ECO:0000256" key="10">
    <source>
        <dbReference type="RuleBase" id="RU000488"/>
    </source>
</evidence>
<feature type="transmembrane region" description="Helical" evidence="11">
    <location>
        <begin position="20"/>
        <end position="38"/>
    </location>
</feature>
<dbReference type="GO" id="GO:0031966">
    <property type="term" value="C:mitochondrial membrane"/>
    <property type="evidence" value="ECO:0007669"/>
    <property type="project" value="UniProtKB-SubCell"/>
</dbReference>
<dbReference type="PANTHER" id="PTHR45624">
    <property type="entry name" value="MITOCHONDRIAL BASIC AMINO ACIDS TRANSPORTER-RELATED"/>
    <property type="match status" value="1"/>
</dbReference>
<dbReference type="GO" id="GO:0015227">
    <property type="term" value="F:O-acyl-L-carnitine transmembrane transporter activity"/>
    <property type="evidence" value="ECO:0007669"/>
    <property type="project" value="TreeGrafter"/>
</dbReference>
<evidence type="ECO:0000256" key="11">
    <source>
        <dbReference type="SAM" id="Phobius"/>
    </source>
</evidence>
<comment type="similarity">
    <text evidence="2 10">Belongs to the mitochondrial carrier (TC 2.A.29) family.</text>
</comment>
<organism evidence="12">
    <name type="scientific">Leptocylindrus danicus</name>
    <dbReference type="NCBI Taxonomy" id="163516"/>
    <lineage>
        <taxon>Eukaryota</taxon>
        <taxon>Sar</taxon>
        <taxon>Stramenopiles</taxon>
        <taxon>Ochrophyta</taxon>
        <taxon>Bacillariophyta</taxon>
        <taxon>Coscinodiscophyceae</taxon>
        <taxon>Chaetocerotophycidae</taxon>
        <taxon>Leptocylindrales</taxon>
        <taxon>Leptocylindraceae</taxon>
        <taxon>Leptocylindrus</taxon>
    </lineage>
</organism>
<evidence type="ECO:0000313" key="12">
    <source>
        <dbReference type="EMBL" id="CAD9579883.1"/>
    </source>
</evidence>
<protein>
    <recommendedName>
        <fullName evidence="13">Mitochondrial carrier protein</fullName>
    </recommendedName>
</protein>
<evidence type="ECO:0000256" key="9">
    <source>
        <dbReference type="PROSITE-ProRule" id="PRU00282"/>
    </source>
</evidence>
<dbReference type="GO" id="GO:1902603">
    <property type="term" value="P:carnitine transmembrane transport"/>
    <property type="evidence" value="ECO:0007669"/>
    <property type="project" value="TreeGrafter"/>
</dbReference>
<dbReference type="Pfam" id="PF00153">
    <property type="entry name" value="Mito_carr"/>
    <property type="match status" value="3"/>
</dbReference>
<keyword evidence="3 10" id="KW-0813">Transport</keyword>
<feature type="transmembrane region" description="Helical" evidence="11">
    <location>
        <begin position="76"/>
        <end position="98"/>
    </location>
</feature>
<evidence type="ECO:0000256" key="1">
    <source>
        <dbReference type="ARBA" id="ARBA00004225"/>
    </source>
</evidence>
<evidence type="ECO:0000256" key="5">
    <source>
        <dbReference type="ARBA" id="ARBA00022737"/>
    </source>
</evidence>
<dbReference type="Gene3D" id="1.50.40.10">
    <property type="entry name" value="Mitochondrial carrier domain"/>
    <property type="match status" value="2"/>
</dbReference>
<evidence type="ECO:0000256" key="8">
    <source>
        <dbReference type="ARBA" id="ARBA00023136"/>
    </source>
</evidence>